<dbReference type="KEGG" id="pcon:B0A89_06570"/>
<evidence type="ECO:0000256" key="1">
    <source>
        <dbReference type="SAM" id="MobiDB-lite"/>
    </source>
</evidence>
<protein>
    <recommendedName>
        <fullName evidence="5">OmpA-like domain-containing protein</fullName>
    </recommendedName>
</protein>
<keyword evidence="4" id="KW-1185">Reference proteome</keyword>
<evidence type="ECO:0008006" key="5">
    <source>
        <dbReference type="Google" id="ProtNLM"/>
    </source>
</evidence>
<dbReference type="Gene3D" id="3.40.1520.20">
    <property type="match status" value="2"/>
</dbReference>
<dbReference type="EMBL" id="CP020612">
    <property type="protein sequence ID" value="ARJ69341.1"/>
    <property type="molecule type" value="Genomic_DNA"/>
</dbReference>
<organism evidence="3 4">
    <name type="scientific">Paracoccus contaminans</name>
    <dbReference type="NCBI Taxonomy" id="1945662"/>
    <lineage>
        <taxon>Bacteria</taxon>
        <taxon>Pseudomonadati</taxon>
        <taxon>Pseudomonadota</taxon>
        <taxon>Alphaproteobacteria</taxon>
        <taxon>Rhodobacterales</taxon>
        <taxon>Paracoccaceae</taxon>
        <taxon>Paracoccus</taxon>
    </lineage>
</organism>
<sequence length="678" mass="67231">MHERRAGAAGGGTSAMIPAPRPSRARRGWAWLAAAILAAAGGAGAWLAGQSAAAWVESRTAGAARAALAEGGFGWADVTADGLALRLEGTAPDENARLHALAAVARRVPLARLDDGVAVRNARAGEAPAFRLEILRSAEGVSVAGLVPAAPGGAALGARLGQATGTPARTDLVEPAGSPAPPGWNEAVAFAIKAAGLAPRARLSVLPGRVTITALADSAGEKERIGSALRKAVPPGVALILDVSTPLPVIAPFALDLVRANGATRLAACAADSAAAQQRILAALGAADAACPVGLGAPSPRWADAAVAVIDALGTLPEGRAAIRDKAVTMQAPASVPAEVFGAARDRLAATLPPGFALSAAQDAPAAAAPVRFDAIAAGTRLRLRGAVADERTRAAVESLARAQFGHVDSLLAVNPAAPAGWTVRVIGALEAMRSLQEASVAVTPDDLRIAGTTGSRTAARDIAAELGRRMGPGVPYRLALTYDPRLDPALDMPSGPGCVARLNEAAAQAEIGFQPASAAIAGDTGPALAALAGAMQGCGDYRIELAFYAATPEAGAMALSQKRADAVLAAMSKAGIDTANLGAMGYGPADHGTGGEGDGAEEGEDDAGPDNPRIAFRLLSSAPVGGPAPPVVTRGVTEAQPAGGGEAAAAGAGAVPLVDRLSGPPPALGPPSPKQPR</sequence>
<dbReference type="InterPro" id="IPR036737">
    <property type="entry name" value="OmpA-like_sf"/>
</dbReference>
<dbReference type="Gene3D" id="3.30.1330.60">
    <property type="entry name" value="OmpA-like domain"/>
    <property type="match status" value="1"/>
</dbReference>
<keyword evidence="2" id="KW-0812">Transmembrane</keyword>
<evidence type="ECO:0000256" key="2">
    <source>
        <dbReference type="SAM" id="Phobius"/>
    </source>
</evidence>
<accession>A0A1W6CWV9</accession>
<evidence type="ECO:0000313" key="3">
    <source>
        <dbReference type="EMBL" id="ARJ69341.1"/>
    </source>
</evidence>
<feature type="region of interest" description="Disordered" evidence="1">
    <location>
        <begin position="588"/>
        <end position="678"/>
    </location>
</feature>
<keyword evidence="2" id="KW-0472">Membrane</keyword>
<name>A0A1W6CWV9_9RHOB</name>
<feature type="compositionally biased region" description="Acidic residues" evidence="1">
    <location>
        <begin position="599"/>
        <end position="609"/>
    </location>
</feature>
<proteinExistence type="predicted"/>
<gene>
    <name evidence="3" type="ORF">B0A89_06570</name>
</gene>
<dbReference type="AlphaFoldDB" id="A0A1W6CWV9"/>
<dbReference type="SUPFAM" id="SSF103088">
    <property type="entry name" value="OmpA-like"/>
    <property type="match status" value="1"/>
</dbReference>
<feature type="transmembrane region" description="Helical" evidence="2">
    <location>
        <begin position="29"/>
        <end position="49"/>
    </location>
</feature>
<feature type="region of interest" description="Disordered" evidence="1">
    <location>
        <begin position="1"/>
        <end position="20"/>
    </location>
</feature>
<dbReference type="Proteomes" id="UP000193017">
    <property type="component" value="Chromosome"/>
</dbReference>
<keyword evidence="2" id="KW-1133">Transmembrane helix</keyword>
<evidence type="ECO:0000313" key="4">
    <source>
        <dbReference type="Proteomes" id="UP000193017"/>
    </source>
</evidence>
<dbReference type="STRING" id="1945662.B0A89_06570"/>
<reference evidence="3 4" key="1">
    <citation type="submission" date="2017-03" db="EMBL/GenBank/DDBJ databases">
        <title>Genome sequence of Paracoccus contaminans isolated from a water microcosm.</title>
        <authorList>
            <person name="Aurass P."/>
            <person name="Karste S."/>
            <person name="Trost E."/>
            <person name="Glaeser S.P."/>
            <person name="Kaempfer P."/>
            <person name="Flieger A."/>
        </authorList>
    </citation>
    <scope>NUCLEOTIDE SEQUENCE [LARGE SCALE GENOMIC DNA]</scope>
    <source>
        <strain evidence="4">RKI 16-01929T\LMG 29738T\CCM 8701T\CIP 111112T</strain>
    </source>
</reference>
<feature type="compositionally biased region" description="Pro residues" evidence="1">
    <location>
        <begin position="664"/>
        <end position="678"/>
    </location>
</feature>